<accession>V2UT30</accession>
<dbReference type="RefSeq" id="WP_004901518.1">
    <property type="nucleotide sequence ID" value="NZ_BBTI01000009.1"/>
</dbReference>
<keyword evidence="2" id="KW-1185">Reference proteome</keyword>
<proteinExistence type="predicted"/>
<dbReference type="GO" id="GO:0005829">
    <property type="term" value="C:cytosol"/>
    <property type="evidence" value="ECO:0007669"/>
    <property type="project" value="TreeGrafter"/>
</dbReference>
<dbReference type="GO" id="GO:0008967">
    <property type="term" value="F:phosphoglycolate phosphatase activity"/>
    <property type="evidence" value="ECO:0007669"/>
    <property type="project" value="TreeGrafter"/>
</dbReference>
<evidence type="ECO:0008006" key="3">
    <source>
        <dbReference type="Google" id="ProtNLM"/>
    </source>
</evidence>
<dbReference type="SFLD" id="SFLDS00003">
    <property type="entry name" value="Haloacid_Dehalogenase"/>
    <property type="match status" value="1"/>
</dbReference>
<reference evidence="1 2" key="1">
    <citation type="submission" date="2013-10" db="EMBL/GenBank/DDBJ databases">
        <title>The Genome Sequence of Acinetobacter brisouii CIP 110357.</title>
        <authorList>
            <consortium name="The Broad Institute Genomics Platform"/>
            <consortium name="The Broad Institute Genome Sequencing Center for Infectious Disease"/>
            <person name="Cerqueira G."/>
            <person name="Feldgarden M."/>
            <person name="Courvalin P."/>
            <person name="Grillot-Courvalin C."/>
            <person name="Clermont D."/>
            <person name="Rocha E."/>
            <person name="Yoon E.-J."/>
            <person name="Nemec A."/>
            <person name="Young S.K."/>
            <person name="Zeng Q."/>
            <person name="Gargeya S."/>
            <person name="Fitzgerald M."/>
            <person name="Abouelleil A."/>
            <person name="Alvarado L."/>
            <person name="Berlin A.M."/>
            <person name="Chapman S.B."/>
            <person name="Gainer-Dewar J."/>
            <person name="Goldberg J."/>
            <person name="Gnerre S."/>
            <person name="Griggs A."/>
            <person name="Gujja S."/>
            <person name="Hansen M."/>
            <person name="Howarth C."/>
            <person name="Imamovic A."/>
            <person name="Ireland A."/>
            <person name="Larimer J."/>
            <person name="McCowan C."/>
            <person name="Murphy C."/>
            <person name="Pearson M."/>
            <person name="Poon T.W."/>
            <person name="Priest M."/>
            <person name="Roberts A."/>
            <person name="Saif S."/>
            <person name="Shea T."/>
            <person name="Sykes S."/>
            <person name="Wortman J."/>
            <person name="Nusbaum C."/>
            <person name="Birren B."/>
        </authorList>
    </citation>
    <scope>NUCLEOTIDE SEQUENCE [LARGE SCALE GENOMIC DNA]</scope>
    <source>
        <strain evidence="1 2">CIP 110357</strain>
    </source>
</reference>
<dbReference type="AlphaFoldDB" id="V2UT30"/>
<dbReference type="STRING" id="396323.VH98_13650"/>
<dbReference type="InterPro" id="IPR050155">
    <property type="entry name" value="HAD-like_hydrolase_sf"/>
</dbReference>
<dbReference type="PATRIC" id="fig|1341683.3.peg.1193"/>
<dbReference type="InterPro" id="IPR041492">
    <property type="entry name" value="HAD_2"/>
</dbReference>
<dbReference type="InterPro" id="IPR023214">
    <property type="entry name" value="HAD_sf"/>
</dbReference>
<dbReference type="GO" id="GO:0006281">
    <property type="term" value="P:DNA repair"/>
    <property type="evidence" value="ECO:0007669"/>
    <property type="project" value="TreeGrafter"/>
</dbReference>
<dbReference type="CDD" id="cd01427">
    <property type="entry name" value="HAD_like"/>
    <property type="match status" value="1"/>
</dbReference>
<dbReference type="PANTHER" id="PTHR43434">
    <property type="entry name" value="PHOSPHOGLYCOLATE PHOSPHATASE"/>
    <property type="match status" value="1"/>
</dbReference>
<dbReference type="Pfam" id="PF13419">
    <property type="entry name" value="HAD_2"/>
    <property type="match status" value="1"/>
</dbReference>
<organism evidence="1 2">
    <name type="scientific">Acinetobacter brisouii CIP 110357</name>
    <dbReference type="NCBI Taxonomy" id="1341683"/>
    <lineage>
        <taxon>Bacteria</taxon>
        <taxon>Pseudomonadati</taxon>
        <taxon>Pseudomonadota</taxon>
        <taxon>Gammaproteobacteria</taxon>
        <taxon>Moraxellales</taxon>
        <taxon>Moraxellaceae</taxon>
        <taxon>Acinetobacter</taxon>
    </lineage>
</organism>
<evidence type="ECO:0000313" key="2">
    <source>
        <dbReference type="Proteomes" id="UP000018418"/>
    </source>
</evidence>
<dbReference type="SFLD" id="SFLDG01129">
    <property type="entry name" value="C1.5:_HAD__Beta-PGM__Phosphata"/>
    <property type="match status" value="1"/>
</dbReference>
<dbReference type="SUPFAM" id="SSF56784">
    <property type="entry name" value="HAD-like"/>
    <property type="match status" value="1"/>
</dbReference>
<dbReference type="PRINTS" id="PR00413">
    <property type="entry name" value="HADHALOGNASE"/>
</dbReference>
<dbReference type="Proteomes" id="UP000018418">
    <property type="component" value="Unassembled WGS sequence"/>
</dbReference>
<name>V2UT30_9GAMM</name>
<dbReference type="OrthoDB" id="9773910at2"/>
<sequence>MTDTVFMFDMDGTLLDLAFDQFIWNEHLPQHYATQHQCSLIESKTRLYEFYEQHQHTLNWYSSKFWSEVVGSDVMQLQHQFRHKIQPRSGCHELLKALKQHQQKCWIVTNADCSSLALKMQMTGLSEYFQHIISSESIGFPKEHPEFWSTLQQRYPFTPEHAVFIDDTVRVLDSAKRFGIQHLYSIAQPSSLEPARESATLGYPVIQHLPDLLGLFSFNAYKDIHDKTA</sequence>
<protein>
    <recommendedName>
        <fullName evidence="3">Haloacid dehalogenase, type II</fullName>
    </recommendedName>
</protein>
<dbReference type="EMBL" id="AYEU01000005">
    <property type="protein sequence ID" value="ESK51775.1"/>
    <property type="molecule type" value="Genomic_DNA"/>
</dbReference>
<dbReference type="HOGENOM" id="CLU_106706_0_0_6"/>
<gene>
    <name evidence="1" type="ORF">P255_01204</name>
</gene>
<dbReference type="NCBIfam" id="TIGR01509">
    <property type="entry name" value="HAD-SF-IA-v3"/>
    <property type="match status" value="1"/>
</dbReference>
<dbReference type="Gene3D" id="3.40.50.1000">
    <property type="entry name" value="HAD superfamily/HAD-like"/>
    <property type="match status" value="1"/>
</dbReference>
<comment type="caution">
    <text evidence="1">The sequence shown here is derived from an EMBL/GenBank/DDBJ whole genome shotgun (WGS) entry which is preliminary data.</text>
</comment>
<dbReference type="InterPro" id="IPR006439">
    <property type="entry name" value="HAD-SF_hydro_IA"/>
</dbReference>
<evidence type="ECO:0000313" key="1">
    <source>
        <dbReference type="EMBL" id="ESK51775.1"/>
    </source>
</evidence>
<dbReference type="InterPro" id="IPR036412">
    <property type="entry name" value="HAD-like_sf"/>
</dbReference>
<dbReference type="PANTHER" id="PTHR43434:SF3">
    <property type="entry name" value="GMP_IMP NUCLEOTIDASE YRFG"/>
    <property type="match status" value="1"/>
</dbReference>